<gene>
    <name evidence="5" type="ORF">PHLCEN_2v7624</name>
</gene>
<feature type="region of interest" description="Disordered" evidence="4">
    <location>
        <begin position="68"/>
        <end position="136"/>
    </location>
</feature>
<comment type="caution">
    <text evidence="5">The sequence shown here is derived from an EMBL/GenBank/DDBJ whole genome shotgun (WGS) entry which is preliminary data.</text>
</comment>
<dbReference type="GO" id="GO:0000172">
    <property type="term" value="C:ribonuclease MRP complex"/>
    <property type="evidence" value="ECO:0007669"/>
    <property type="project" value="InterPro"/>
</dbReference>
<dbReference type="GO" id="GO:0005655">
    <property type="term" value="C:nucleolar ribonuclease P complex"/>
    <property type="evidence" value="ECO:0007669"/>
    <property type="project" value="InterPro"/>
</dbReference>
<dbReference type="Proteomes" id="UP000186601">
    <property type="component" value="Unassembled WGS sequence"/>
</dbReference>
<proteinExistence type="predicted"/>
<feature type="compositionally biased region" description="Basic and acidic residues" evidence="4">
    <location>
        <begin position="108"/>
        <end position="130"/>
    </location>
</feature>
<comment type="subcellular location">
    <subcellularLocation>
        <location evidence="1">Nucleus</location>
    </subcellularLocation>
</comment>
<keyword evidence="2" id="KW-0819">tRNA processing</keyword>
<organism evidence="5 6">
    <name type="scientific">Hermanssonia centrifuga</name>
    <dbReference type="NCBI Taxonomy" id="98765"/>
    <lineage>
        <taxon>Eukaryota</taxon>
        <taxon>Fungi</taxon>
        <taxon>Dikarya</taxon>
        <taxon>Basidiomycota</taxon>
        <taxon>Agaricomycotina</taxon>
        <taxon>Agaricomycetes</taxon>
        <taxon>Polyporales</taxon>
        <taxon>Meruliaceae</taxon>
        <taxon>Hermanssonia</taxon>
    </lineage>
</organism>
<accession>A0A2R6NW12</accession>
<evidence type="ECO:0000256" key="2">
    <source>
        <dbReference type="ARBA" id="ARBA00022694"/>
    </source>
</evidence>
<evidence type="ECO:0000313" key="5">
    <source>
        <dbReference type="EMBL" id="PSR77966.1"/>
    </source>
</evidence>
<dbReference type="InterPro" id="IPR014612">
    <property type="entry name" value="Pop7/Rpp20"/>
</dbReference>
<protein>
    <submittedName>
        <fullName evidence="5">Uncharacterized protein</fullName>
    </submittedName>
</protein>
<evidence type="ECO:0000256" key="4">
    <source>
        <dbReference type="SAM" id="MobiDB-lite"/>
    </source>
</evidence>
<sequence length="136" mass="14919">MGAAIPHLIQLATSLPGILPYAPEEIQTEVLTGTVEVQDEVIPEDEDEDISYRSRGKSTISVVIKIGDGVDEGARTGKGRNNWRNGVAPASGGDSRNNRQGRKQNQAPKDKPRGSEEKRTAEPERIVIREEDMENE</sequence>
<dbReference type="GO" id="GO:0003676">
    <property type="term" value="F:nucleic acid binding"/>
    <property type="evidence" value="ECO:0007669"/>
    <property type="project" value="InterPro"/>
</dbReference>
<keyword evidence="3" id="KW-0539">Nucleus</keyword>
<dbReference type="InterPro" id="IPR036882">
    <property type="entry name" value="Alba-like_dom_sf"/>
</dbReference>
<dbReference type="AlphaFoldDB" id="A0A2R6NW12"/>
<dbReference type="Pfam" id="PF12328">
    <property type="entry name" value="Rpp20"/>
    <property type="match status" value="1"/>
</dbReference>
<evidence type="ECO:0000313" key="6">
    <source>
        <dbReference type="Proteomes" id="UP000186601"/>
    </source>
</evidence>
<reference evidence="5 6" key="1">
    <citation type="submission" date="2018-02" db="EMBL/GenBank/DDBJ databases">
        <title>Genome sequence of the basidiomycete white-rot fungus Phlebia centrifuga.</title>
        <authorList>
            <person name="Granchi Z."/>
            <person name="Peng M."/>
            <person name="de Vries R.P."/>
            <person name="Hilden K."/>
            <person name="Makela M.R."/>
            <person name="Grigoriev I."/>
            <person name="Riley R."/>
        </authorList>
    </citation>
    <scope>NUCLEOTIDE SEQUENCE [LARGE SCALE GENOMIC DNA]</scope>
    <source>
        <strain evidence="5 6">FBCC195</strain>
    </source>
</reference>
<evidence type="ECO:0000256" key="3">
    <source>
        <dbReference type="ARBA" id="ARBA00023242"/>
    </source>
</evidence>
<name>A0A2R6NW12_9APHY</name>
<keyword evidence="6" id="KW-1185">Reference proteome</keyword>
<dbReference type="OrthoDB" id="416729at2759"/>
<dbReference type="GO" id="GO:0001682">
    <property type="term" value="P:tRNA 5'-leader removal"/>
    <property type="evidence" value="ECO:0007669"/>
    <property type="project" value="InterPro"/>
</dbReference>
<evidence type="ECO:0000256" key="1">
    <source>
        <dbReference type="ARBA" id="ARBA00004123"/>
    </source>
</evidence>
<dbReference type="EMBL" id="MLYV02000765">
    <property type="protein sequence ID" value="PSR77966.1"/>
    <property type="molecule type" value="Genomic_DNA"/>
</dbReference>
<dbReference type="Gene3D" id="3.30.110.20">
    <property type="entry name" value="Alba-like domain"/>
    <property type="match status" value="1"/>
</dbReference>